<gene>
    <name evidence="1" type="ORF">JIV24_19870</name>
</gene>
<reference evidence="1 2" key="1">
    <citation type="submission" date="2021-01" db="EMBL/GenBank/DDBJ databases">
        <title>Carboxyliciviraga sp.nov., isolated from coastal sediments.</title>
        <authorList>
            <person name="Lu D."/>
            <person name="Zhang T."/>
        </authorList>
    </citation>
    <scope>NUCLEOTIDE SEQUENCE [LARGE SCALE GENOMIC DNA]</scope>
    <source>
        <strain evidence="1 2">N1Y132</strain>
    </source>
</reference>
<dbReference type="RefSeq" id="WP_200466828.1">
    <property type="nucleotide sequence ID" value="NZ_JAENRR010000079.1"/>
</dbReference>
<protein>
    <submittedName>
        <fullName evidence="1">WbqC family protein</fullName>
    </submittedName>
</protein>
<dbReference type="InterPro" id="IPR014985">
    <property type="entry name" value="WbqC"/>
</dbReference>
<keyword evidence="2" id="KW-1185">Reference proteome</keyword>
<evidence type="ECO:0000313" key="2">
    <source>
        <dbReference type="Proteomes" id="UP000605676"/>
    </source>
</evidence>
<dbReference type="EMBL" id="JAENRR010000079">
    <property type="protein sequence ID" value="MBK3519611.1"/>
    <property type="molecule type" value="Genomic_DNA"/>
</dbReference>
<proteinExistence type="predicted"/>
<name>A0ABS1HPU5_9BACT</name>
<organism evidence="1 2">
    <name type="scientific">Carboxylicivirga marina</name>
    <dbReference type="NCBI Taxonomy" id="2800988"/>
    <lineage>
        <taxon>Bacteria</taxon>
        <taxon>Pseudomonadati</taxon>
        <taxon>Bacteroidota</taxon>
        <taxon>Bacteroidia</taxon>
        <taxon>Marinilabiliales</taxon>
        <taxon>Marinilabiliaceae</taxon>
        <taxon>Carboxylicivirga</taxon>
    </lineage>
</organism>
<evidence type="ECO:0000313" key="1">
    <source>
        <dbReference type="EMBL" id="MBK3519611.1"/>
    </source>
</evidence>
<accession>A0ABS1HPU5</accession>
<sequence>MFQNKIIPLSYLGPIHLYAYIVNSHQITIEQHANYQRKTYTNRCNITGANGSMNLAVPVVNIKNEKVSLKETLISYDNDWQKQHWRSIVSAYNGSPFFEYYADDFAPFYEKNYKYLVDFNLKLLETFLESIELEVIISLSDTFIEFNNEPDDIRRIIHPKASPEDDKNYKTLEYRQVFSDKFPFTPNLSVIDLLFNKGPETYDILKASILTEEI</sequence>
<comment type="caution">
    <text evidence="1">The sequence shown here is derived from an EMBL/GenBank/DDBJ whole genome shotgun (WGS) entry which is preliminary data.</text>
</comment>
<dbReference type="Pfam" id="PF08889">
    <property type="entry name" value="WbqC"/>
    <property type="match status" value="2"/>
</dbReference>
<dbReference type="Proteomes" id="UP000605676">
    <property type="component" value="Unassembled WGS sequence"/>
</dbReference>